<feature type="compositionally biased region" description="Polar residues" evidence="1">
    <location>
        <begin position="276"/>
        <end position="288"/>
    </location>
</feature>
<feature type="region of interest" description="Disordered" evidence="1">
    <location>
        <begin position="1"/>
        <end position="84"/>
    </location>
</feature>
<dbReference type="OrthoDB" id="5404940at2759"/>
<comment type="caution">
    <text evidence="3">The sequence shown here is derived from an EMBL/GenBank/DDBJ whole genome shotgun (WGS) entry which is preliminary data.</text>
</comment>
<organism evidence="3 4">
    <name type="scientific">Rasamsonia emersonii (strain ATCC 16479 / CBS 393.64 / IMI 116815)</name>
    <dbReference type="NCBI Taxonomy" id="1408163"/>
    <lineage>
        <taxon>Eukaryota</taxon>
        <taxon>Fungi</taxon>
        <taxon>Dikarya</taxon>
        <taxon>Ascomycota</taxon>
        <taxon>Pezizomycotina</taxon>
        <taxon>Eurotiomycetes</taxon>
        <taxon>Eurotiomycetidae</taxon>
        <taxon>Eurotiales</taxon>
        <taxon>Trichocomaceae</taxon>
        <taxon>Rasamsonia</taxon>
    </lineage>
</organism>
<keyword evidence="2" id="KW-0812">Transmembrane</keyword>
<feature type="compositionally biased region" description="Low complexity" evidence="1">
    <location>
        <begin position="313"/>
        <end position="324"/>
    </location>
</feature>
<feature type="compositionally biased region" description="Basic and acidic residues" evidence="1">
    <location>
        <begin position="54"/>
        <end position="67"/>
    </location>
</feature>
<feature type="transmembrane region" description="Helical" evidence="2">
    <location>
        <begin position="214"/>
        <end position="240"/>
    </location>
</feature>
<feature type="compositionally biased region" description="Polar residues" evidence="1">
    <location>
        <begin position="30"/>
        <end position="40"/>
    </location>
</feature>
<proteinExistence type="predicted"/>
<dbReference type="RefSeq" id="XP_013325372.1">
    <property type="nucleotide sequence ID" value="XM_013469918.1"/>
</dbReference>
<keyword evidence="2" id="KW-1133">Transmembrane helix</keyword>
<evidence type="ECO:0000256" key="2">
    <source>
        <dbReference type="SAM" id="Phobius"/>
    </source>
</evidence>
<keyword evidence="4" id="KW-1185">Reference proteome</keyword>
<evidence type="ECO:0000313" key="3">
    <source>
        <dbReference type="EMBL" id="KKA18760.1"/>
    </source>
</evidence>
<feature type="region of interest" description="Disordered" evidence="1">
    <location>
        <begin position="689"/>
        <end position="722"/>
    </location>
</feature>
<feature type="compositionally biased region" description="Acidic residues" evidence="1">
    <location>
        <begin position="613"/>
        <end position="623"/>
    </location>
</feature>
<feature type="compositionally biased region" description="Polar residues" evidence="1">
    <location>
        <begin position="438"/>
        <end position="453"/>
    </location>
</feature>
<feature type="region of interest" description="Disordered" evidence="1">
    <location>
        <begin position="495"/>
        <end position="653"/>
    </location>
</feature>
<feature type="compositionally biased region" description="Basic residues" evidence="1">
    <location>
        <begin position="697"/>
        <end position="707"/>
    </location>
</feature>
<sequence>MGRSSPPFLYDPPSTWSFDGPAGSGFNPKAVTQASWTPRQTKPKPNGPLVNFNRHPDMRDHPDESSHKGPCQTDEVAAAPAPNRLPGWRPRGIILCHLHQWDGCLGGMDYKGCGTHRTEPDRVPWTTLTKCLSFKPALATLHTIYSIYHLSRSAASRPPASTTSYMLFAASLDAGLVPFYAFTAFAANRQYTDNAYNWGTLFNNVQITENITHVLFLISTVCGGLHIVSFAISVYLATVFRQIAKLPPDMNPLEDNLTARPHKRNKSEISEKHRSVSTLDSSDANSRATAEDPLMGEPRTIPFMHTRQSSLDTTSGQQQSSPTSSDKKRASRTSNQSHRLSRSDLPSQQRRLYEQSNQSKNSLTRSAAHRSRDPSSRPTSMVVNDAPVLLPSSNEHVPTDFRWGSPVSSLESDNWVAYPSRPSSPVNENIARRESPIESRNGTPPSFTNGVSDWLSSAQKYGRDVSHEKARGEYTALQNEEDEKNDENAYQDHHAEQDLGERQQPHDGKTTNPLGMNPPTPRPKEEEQSASRNASLRRPALTDLPNPSVNNNNRSGTKGRFYGELEGTGLSVPRAVSNQEMQEEKPKFLGSKKLRRRKSGKSSAYEALKTKDDDEDSDDPEMPEMEKQKSTEASDNSSESDRKGRVVSNSGIDLGAGFQLGSGSNSYSSYISELGVDAGETATLAARWPRKGVAGMPKKRTHRRRSGIRPFEPQDGPGLPGCNQARPVVKQKQKHLDWLTALPDELGFSCFCLSLSRDAIPYVCLCVLGGAATMTEKKSTLDGNDLSCYLQSVQSSDRPWFGWLTWNETNEMK</sequence>
<keyword evidence="2" id="KW-0472">Membrane</keyword>
<feature type="region of interest" description="Disordered" evidence="1">
    <location>
        <begin position="434"/>
        <end position="453"/>
    </location>
</feature>
<dbReference type="AlphaFoldDB" id="A0A0F4YKY1"/>
<dbReference type="STRING" id="1408163.A0A0F4YKY1"/>
<evidence type="ECO:0000313" key="4">
    <source>
        <dbReference type="Proteomes" id="UP000053958"/>
    </source>
</evidence>
<feature type="region of interest" description="Disordered" evidence="1">
    <location>
        <begin position="250"/>
        <end position="382"/>
    </location>
</feature>
<reference evidence="3 4" key="1">
    <citation type="submission" date="2015-04" db="EMBL/GenBank/DDBJ databases">
        <authorList>
            <person name="Heijne W.H."/>
            <person name="Fedorova N.D."/>
            <person name="Nierman W.C."/>
            <person name="Vollebregt A.W."/>
            <person name="Zhao Z."/>
            <person name="Wu L."/>
            <person name="Kumar M."/>
            <person name="Stam H."/>
            <person name="van den Berg M.A."/>
            <person name="Pel H.J."/>
        </authorList>
    </citation>
    <scope>NUCLEOTIDE SEQUENCE [LARGE SCALE GENOMIC DNA]</scope>
    <source>
        <strain evidence="3 4">CBS 393.64</strain>
    </source>
</reference>
<feature type="compositionally biased region" description="Basic and acidic residues" evidence="1">
    <location>
        <begin position="495"/>
        <end position="509"/>
    </location>
</feature>
<gene>
    <name evidence="3" type="ORF">T310_7282</name>
</gene>
<feature type="compositionally biased region" description="Polar residues" evidence="1">
    <location>
        <begin position="545"/>
        <end position="556"/>
    </location>
</feature>
<feature type="compositionally biased region" description="Basic residues" evidence="1">
    <location>
        <begin position="590"/>
        <end position="600"/>
    </location>
</feature>
<dbReference type="GeneID" id="25319558"/>
<dbReference type="EMBL" id="LASV01000421">
    <property type="protein sequence ID" value="KKA18760.1"/>
    <property type="molecule type" value="Genomic_DNA"/>
</dbReference>
<evidence type="ECO:0000256" key="1">
    <source>
        <dbReference type="SAM" id="MobiDB-lite"/>
    </source>
</evidence>
<dbReference type="Proteomes" id="UP000053958">
    <property type="component" value="Unassembled WGS sequence"/>
</dbReference>
<protein>
    <submittedName>
        <fullName evidence="3">Uncharacterized protein</fullName>
    </submittedName>
</protein>
<accession>A0A0F4YKY1</accession>
<name>A0A0F4YKY1_RASE3</name>
<feature type="compositionally biased region" description="Polar residues" evidence="1">
    <location>
        <begin position="332"/>
        <end position="365"/>
    </location>
</feature>